<keyword evidence="4" id="KW-1185">Reference proteome</keyword>
<evidence type="ECO:0000313" key="3">
    <source>
        <dbReference type="EnsemblMetazoa" id="ASIC012508-PA"/>
    </source>
</evidence>
<name>A0A084W330_ANOSI</name>
<accession>A0A084W330</accession>
<dbReference type="EnsemblMetazoa" id="ASIC012508-RA">
    <property type="protein sequence ID" value="ASIC012508-PA"/>
    <property type="gene ID" value="ASIC012508"/>
</dbReference>
<dbReference type="Proteomes" id="UP000030765">
    <property type="component" value="Unassembled WGS sequence"/>
</dbReference>
<evidence type="ECO:0000256" key="1">
    <source>
        <dbReference type="SAM" id="MobiDB-lite"/>
    </source>
</evidence>
<proteinExistence type="predicted"/>
<dbReference type="AlphaFoldDB" id="A0A084W330"/>
<feature type="region of interest" description="Disordered" evidence="1">
    <location>
        <begin position="51"/>
        <end position="82"/>
    </location>
</feature>
<dbReference type="EMBL" id="ATLV01019798">
    <property type="status" value="NOT_ANNOTATED_CDS"/>
    <property type="molecule type" value="Genomic_DNA"/>
</dbReference>
<feature type="compositionally biased region" description="Basic and acidic residues" evidence="1">
    <location>
        <begin position="68"/>
        <end position="82"/>
    </location>
</feature>
<reference evidence="2 4" key="1">
    <citation type="journal article" date="2014" name="BMC Genomics">
        <title>Genome sequence of Anopheles sinensis provides insight into genetics basis of mosquito competence for malaria parasites.</title>
        <authorList>
            <person name="Zhou D."/>
            <person name="Zhang D."/>
            <person name="Ding G."/>
            <person name="Shi L."/>
            <person name="Hou Q."/>
            <person name="Ye Y."/>
            <person name="Xu Y."/>
            <person name="Zhou H."/>
            <person name="Xiong C."/>
            <person name="Li S."/>
            <person name="Yu J."/>
            <person name="Hong S."/>
            <person name="Yu X."/>
            <person name="Zou P."/>
            <person name="Chen C."/>
            <person name="Chang X."/>
            <person name="Wang W."/>
            <person name="Lv Y."/>
            <person name="Sun Y."/>
            <person name="Ma L."/>
            <person name="Shen B."/>
            <person name="Zhu C."/>
        </authorList>
    </citation>
    <scope>NUCLEOTIDE SEQUENCE [LARGE SCALE GENOMIC DNA]</scope>
</reference>
<evidence type="ECO:0000313" key="4">
    <source>
        <dbReference type="Proteomes" id="UP000030765"/>
    </source>
</evidence>
<dbReference type="VEuPathDB" id="VectorBase:ASIC012508"/>
<dbReference type="EMBL" id="KE525279">
    <property type="protein sequence ID" value="KFB44624.1"/>
    <property type="molecule type" value="Genomic_DNA"/>
</dbReference>
<protein>
    <submittedName>
        <fullName evidence="2 3">AccB</fullName>
    </submittedName>
</protein>
<reference evidence="3" key="2">
    <citation type="submission" date="2020-05" db="UniProtKB">
        <authorList>
            <consortium name="EnsemblMetazoa"/>
        </authorList>
    </citation>
    <scope>IDENTIFICATION</scope>
</reference>
<organism evidence="2">
    <name type="scientific">Anopheles sinensis</name>
    <name type="common">Mosquito</name>
    <dbReference type="NCBI Taxonomy" id="74873"/>
    <lineage>
        <taxon>Eukaryota</taxon>
        <taxon>Metazoa</taxon>
        <taxon>Ecdysozoa</taxon>
        <taxon>Arthropoda</taxon>
        <taxon>Hexapoda</taxon>
        <taxon>Insecta</taxon>
        <taxon>Pterygota</taxon>
        <taxon>Neoptera</taxon>
        <taxon>Endopterygota</taxon>
        <taxon>Diptera</taxon>
        <taxon>Nematocera</taxon>
        <taxon>Culicoidea</taxon>
        <taxon>Culicidae</taxon>
        <taxon>Anophelinae</taxon>
        <taxon>Anopheles</taxon>
    </lineage>
</organism>
<sequence length="82" mass="8946">MLVRVSSTSGLIQQVTKRATVGGKARVITLAPSPKPRENPFQRRRRGLVKCRVSSQQPTGVTVSAGTRESDQQISEERKGEA</sequence>
<gene>
    <name evidence="2" type="ORF">ZHAS_00012508</name>
</gene>
<evidence type="ECO:0000313" key="2">
    <source>
        <dbReference type="EMBL" id="KFB44624.1"/>
    </source>
</evidence>
<feature type="compositionally biased region" description="Polar residues" evidence="1">
    <location>
        <begin position="53"/>
        <end position="67"/>
    </location>
</feature>